<dbReference type="Gene3D" id="3.40.50.1820">
    <property type="entry name" value="alpha/beta hydrolase"/>
    <property type="match status" value="1"/>
</dbReference>
<dbReference type="PROSITE" id="PS51257">
    <property type="entry name" value="PROKAR_LIPOPROTEIN"/>
    <property type="match status" value="1"/>
</dbReference>
<evidence type="ECO:0000313" key="3">
    <source>
        <dbReference type="Proteomes" id="UP000247591"/>
    </source>
</evidence>
<reference evidence="2 3" key="1">
    <citation type="submission" date="2018-06" db="EMBL/GenBank/DDBJ databases">
        <title>Genomic Encyclopedia of Type Strains, Phase IV (KMG-IV): sequencing the most valuable type-strain genomes for metagenomic binning, comparative biology and taxonomic classification.</title>
        <authorList>
            <person name="Goeker M."/>
        </authorList>
    </citation>
    <scope>NUCLEOTIDE SEQUENCE [LARGE SCALE GENOMIC DNA]</scope>
    <source>
        <strain evidence="2 3">DSM 45521</strain>
    </source>
</reference>
<dbReference type="EMBL" id="QJSP01000005">
    <property type="protein sequence ID" value="PYE18014.1"/>
    <property type="molecule type" value="Genomic_DNA"/>
</dbReference>
<dbReference type="GO" id="GO:0004806">
    <property type="term" value="F:triacylglycerol lipase activity"/>
    <property type="evidence" value="ECO:0007669"/>
    <property type="project" value="TreeGrafter"/>
</dbReference>
<keyword evidence="3" id="KW-1185">Reference proteome</keyword>
<name>A0A318RN67_WILLI</name>
<accession>A0A318RN67</accession>
<dbReference type="InterPro" id="IPR050471">
    <property type="entry name" value="AB_hydrolase"/>
</dbReference>
<dbReference type="PANTHER" id="PTHR43433">
    <property type="entry name" value="HYDROLASE, ALPHA/BETA FOLD FAMILY PROTEIN"/>
    <property type="match status" value="1"/>
</dbReference>
<dbReference type="Pfam" id="PF00561">
    <property type="entry name" value="Abhydrolase_1"/>
    <property type="match status" value="1"/>
</dbReference>
<dbReference type="RefSeq" id="WP_110469388.1">
    <property type="nucleotide sequence ID" value="NZ_QJSP01000005.1"/>
</dbReference>
<gene>
    <name evidence="2" type="ORF">DFR67_105159</name>
</gene>
<dbReference type="SUPFAM" id="SSF53474">
    <property type="entry name" value="alpha/beta-Hydrolases"/>
    <property type="match status" value="1"/>
</dbReference>
<comment type="caution">
    <text evidence="2">The sequence shown here is derived from an EMBL/GenBank/DDBJ whole genome shotgun (WGS) entry which is preliminary data.</text>
</comment>
<dbReference type="InterPro" id="IPR000073">
    <property type="entry name" value="AB_hydrolase_1"/>
</dbReference>
<dbReference type="Proteomes" id="UP000247591">
    <property type="component" value="Unassembled WGS sequence"/>
</dbReference>
<proteinExistence type="predicted"/>
<evidence type="ECO:0000313" key="2">
    <source>
        <dbReference type="EMBL" id="PYE18014.1"/>
    </source>
</evidence>
<organism evidence="2 3">
    <name type="scientific">Williamsia limnetica</name>
    <dbReference type="NCBI Taxonomy" id="882452"/>
    <lineage>
        <taxon>Bacteria</taxon>
        <taxon>Bacillati</taxon>
        <taxon>Actinomycetota</taxon>
        <taxon>Actinomycetes</taxon>
        <taxon>Mycobacteriales</taxon>
        <taxon>Nocardiaceae</taxon>
        <taxon>Williamsia</taxon>
    </lineage>
</organism>
<dbReference type="AlphaFoldDB" id="A0A318RN67"/>
<dbReference type="InterPro" id="IPR029058">
    <property type="entry name" value="AB_hydrolase_fold"/>
</dbReference>
<dbReference type="PANTHER" id="PTHR43433:SF5">
    <property type="entry name" value="AB HYDROLASE-1 DOMAIN-CONTAINING PROTEIN"/>
    <property type="match status" value="1"/>
</dbReference>
<sequence>MSGAIRHSTVRGARLAWTESGSGPPVVWAHGLTACATGRQPPGPFDWSALDVDHRILRYDARAHGNSTGDAAPEQYTWPELALDLLALLDDMTGTEQVSGIGASMGTATLLYAAIAQPDRFRRLVLATPPTAGQTRARHGAAYQDGAALIEREGMAAFEATAGPLPSVLTGIVQSPSPPAVSESLLPSVLRGAARSDLPSADALAAIDVPVLVLAWSGDPGHPLSTARSLATTIPGARLETADTPSQLRRWPEVVAAFLRD</sequence>
<protein>
    <submittedName>
        <fullName evidence="2">Pimeloyl-ACP methyl ester carboxylesterase</fullName>
    </submittedName>
</protein>
<dbReference type="OrthoDB" id="63519at2"/>
<feature type="domain" description="AB hydrolase-1" evidence="1">
    <location>
        <begin position="24"/>
        <end position="131"/>
    </location>
</feature>
<evidence type="ECO:0000259" key="1">
    <source>
        <dbReference type="Pfam" id="PF00561"/>
    </source>
</evidence>
<dbReference type="GO" id="GO:0046503">
    <property type="term" value="P:glycerolipid catabolic process"/>
    <property type="evidence" value="ECO:0007669"/>
    <property type="project" value="TreeGrafter"/>
</dbReference>